<dbReference type="AlphaFoldDB" id="A0A061H3E4"/>
<dbReference type="InterPro" id="IPR013097">
    <property type="entry name" value="Dabb"/>
</dbReference>
<dbReference type="OrthoDB" id="42919at2759"/>
<dbReference type="InterPro" id="IPR011008">
    <property type="entry name" value="Dimeric_a/b-barrel"/>
</dbReference>
<dbReference type="HOGENOM" id="CLU_154783_0_0_1"/>
<gene>
    <name evidence="3" type="ORF">PFL1_05254</name>
</gene>
<dbReference type="EMBL" id="KE361640">
    <property type="protein sequence ID" value="EPQ27332.1"/>
    <property type="molecule type" value="Genomic_DNA"/>
</dbReference>
<name>A0A061H3E4_9BASI</name>
<evidence type="ECO:0000256" key="1">
    <source>
        <dbReference type="ARBA" id="ARBA00011738"/>
    </source>
</evidence>
<proteinExistence type="predicted"/>
<reference evidence="3 4" key="1">
    <citation type="journal article" date="2013" name="Plant Cell">
        <title>The transition from a phytopathogenic smut ancestor to an anamorphic biocontrol agent deciphered by comparative whole-genome analysis.</title>
        <authorList>
            <person name="Lefebvre F."/>
            <person name="Joly D.L."/>
            <person name="Labbe C."/>
            <person name="Teichmann B."/>
            <person name="Linning R."/>
            <person name="Belzile F."/>
            <person name="Bakkeren G."/>
            <person name="Belanger R.R."/>
        </authorList>
    </citation>
    <scope>NUCLEOTIDE SEQUENCE [LARGE SCALE GENOMIC DNA]</scope>
    <source>
        <strain evidence="3 4">PF-1</strain>
    </source>
</reference>
<organism evidence="3 4">
    <name type="scientific">Pseudozyma flocculosa PF-1</name>
    <dbReference type="NCBI Taxonomy" id="1277687"/>
    <lineage>
        <taxon>Eukaryota</taxon>
        <taxon>Fungi</taxon>
        <taxon>Dikarya</taxon>
        <taxon>Basidiomycota</taxon>
        <taxon>Ustilaginomycotina</taxon>
        <taxon>Ustilaginomycetes</taxon>
        <taxon>Ustilaginales</taxon>
        <taxon>Ustilaginaceae</taxon>
        <taxon>Pseudozyma</taxon>
    </lineage>
</organism>
<dbReference type="GeneID" id="19319350"/>
<dbReference type="PANTHER" id="PTHR33178:SF19">
    <property type="entry name" value="STRESS-RESPONSE A_B BARREL DOMAIN-CONTAINING PROTEIN"/>
    <property type="match status" value="1"/>
</dbReference>
<evidence type="ECO:0000313" key="3">
    <source>
        <dbReference type="EMBL" id="EPQ27332.1"/>
    </source>
</evidence>
<dbReference type="Gene3D" id="3.30.70.100">
    <property type="match status" value="1"/>
</dbReference>
<dbReference type="InterPro" id="IPR044662">
    <property type="entry name" value="HS1/DABB1-like"/>
</dbReference>
<dbReference type="PANTHER" id="PTHR33178">
    <property type="match status" value="1"/>
</dbReference>
<dbReference type="Pfam" id="PF07876">
    <property type="entry name" value="Dabb"/>
    <property type="match status" value="1"/>
</dbReference>
<dbReference type="SUPFAM" id="SSF54909">
    <property type="entry name" value="Dimeric alpha+beta barrel"/>
    <property type="match status" value="1"/>
</dbReference>
<protein>
    <recommendedName>
        <fullName evidence="2">Stress-response A/B barrel domain-containing protein</fullName>
    </recommendedName>
</protein>
<dbReference type="eggNOG" id="ENOG502RSAZ">
    <property type="taxonomic scope" value="Eukaryota"/>
</dbReference>
<dbReference type="PROSITE" id="PS51502">
    <property type="entry name" value="S_R_A_B_BARREL"/>
    <property type="match status" value="1"/>
</dbReference>
<dbReference type="RefSeq" id="XP_007880973.1">
    <property type="nucleotide sequence ID" value="XM_007882782.1"/>
</dbReference>
<dbReference type="SMART" id="SM00886">
    <property type="entry name" value="Dabb"/>
    <property type="match status" value="1"/>
</dbReference>
<dbReference type="Proteomes" id="UP000053664">
    <property type="component" value="Unassembled WGS sequence"/>
</dbReference>
<accession>A0A061H3E4</accession>
<sequence>MPIVHIVLVKVKDAVLNNGFEEFKDKCSQLKNVPVAAQKLQDHKWGPPAYPGRTQGYNWGLYSLFATREDYEVYRDDEEHKNFSKTVILPNADEVLAYDFEI</sequence>
<comment type="subunit">
    <text evidence="1">Homodimer.</text>
</comment>
<evidence type="ECO:0000313" key="4">
    <source>
        <dbReference type="Proteomes" id="UP000053664"/>
    </source>
</evidence>
<feature type="domain" description="Stress-response A/B barrel" evidence="2">
    <location>
        <begin position="3"/>
        <end position="100"/>
    </location>
</feature>
<dbReference type="KEGG" id="pfp:PFL1_05254"/>
<evidence type="ECO:0000259" key="2">
    <source>
        <dbReference type="PROSITE" id="PS51502"/>
    </source>
</evidence>